<protein>
    <submittedName>
        <fullName evidence="1">Uncharacterized protein</fullName>
    </submittedName>
</protein>
<accession>A0A1V5SCS9</accession>
<dbReference type="EMBL" id="MWBO01000037">
    <property type="protein sequence ID" value="OQA52298.1"/>
    <property type="molecule type" value="Genomic_DNA"/>
</dbReference>
<reference evidence="1" key="1">
    <citation type="submission" date="2017-02" db="EMBL/GenBank/DDBJ databases">
        <title>Delving into the versatile metabolic prowess of the omnipresent phylum Bacteroidetes.</title>
        <authorList>
            <person name="Nobu M.K."/>
            <person name="Mei R."/>
            <person name="Narihiro T."/>
            <person name="Kuroda K."/>
            <person name="Liu W.-T."/>
        </authorList>
    </citation>
    <scope>NUCLEOTIDE SEQUENCE</scope>
    <source>
        <strain evidence="1">ADurb.Bin280</strain>
    </source>
</reference>
<evidence type="ECO:0000313" key="1">
    <source>
        <dbReference type="EMBL" id="OQA52298.1"/>
    </source>
</evidence>
<name>A0A1V5SCS9_9BACT</name>
<dbReference type="Proteomes" id="UP000485367">
    <property type="component" value="Unassembled WGS sequence"/>
</dbReference>
<organism evidence="1">
    <name type="scientific">candidate division WS2 bacterium ADurb.Bin280</name>
    <dbReference type="NCBI Taxonomy" id="1852829"/>
    <lineage>
        <taxon>Bacteria</taxon>
        <taxon>candidate division WS2</taxon>
    </lineage>
</organism>
<gene>
    <name evidence="1" type="ORF">BWY43_00562</name>
</gene>
<sequence length="150" mass="16064">MAVEQAQSVVLVALRAFVKGDGAGSEGQDFCGGDQLEITTATGRLSVVTYVGLAEMLEESSNCAPHPVVFIHHDLVGKTACVLKELKPVTVTVFGVSVEGIDEVMRKFANIGVRARVMADHGDGQHHLEVQRVVKATIDEVCEETSDEDD</sequence>
<proteinExistence type="predicted"/>
<dbReference type="AlphaFoldDB" id="A0A1V5SCS9"/>
<comment type="caution">
    <text evidence="1">The sequence shown here is derived from an EMBL/GenBank/DDBJ whole genome shotgun (WGS) entry which is preliminary data.</text>
</comment>